<organism evidence="3 4">
    <name type="scientific">Halanaerobacter jeridensis</name>
    <dbReference type="NCBI Taxonomy" id="706427"/>
    <lineage>
        <taxon>Bacteria</taxon>
        <taxon>Bacillati</taxon>
        <taxon>Bacillota</taxon>
        <taxon>Clostridia</taxon>
        <taxon>Halanaerobiales</taxon>
        <taxon>Halobacteroidaceae</taxon>
        <taxon>Halanaerobacter</taxon>
    </lineage>
</organism>
<accession>A0A938XUI1</accession>
<keyword evidence="2" id="KW-0812">Transmembrane</keyword>
<keyword evidence="2" id="KW-1133">Transmembrane helix</keyword>
<protein>
    <submittedName>
        <fullName evidence="3">Asparagine N-glycosylation enzyme membrane subunit Stt3</fullName>
    </submittedName>
</protein>
<feature type="transmembrane region" description="Helical" evidence="2">
    <location>
        <begin position="79"/>
        <end position="101"/>
    </location>
</feature>
<evidence type="ECO:0000313" key="4">
    <source>
        <dbReference type="Proteomes" id="UP000774000"/>
    </source>
</evidence>
<feature type="region of interest" description="Disordered" evidence="1">
    <location>
        <begin position="107"/>
        <end position="127"/>
    </location>
</feature>
<evidence type="ECO:0000256" key="1">
    <source>
        <dbReference type="SAM" id="MobiDB-lite"/>
    </source>
</evidence>
<dbReference type="AlphaFoldDB" id="A0A938XUI1"/>
<dbReference type="Proteomes" id="UP000774000">
    <property type="component" value="Unassembled WGS sequence"/>
</dbReference>
<comment type="caution">
    <text evidence="3">The sequence shown here is derived from an EMBL/GenBank/DDBJ whole genome shotgun (WGS) entry which is preliminary data.</text>
</comment>
<gene>
    <name evidence="3" type="ORF">JOC47_002659</name>
</gene>
<evidence type="ECO:0000313" key="3">
    <source>
        <dbReference type="EMBL" id="MBM7557793.1"/>
    </source>
</evidence>
<reference evidence="3" key="1">
    <citation type="submission" date="2021-01" db="EMBL/GenBank/DDBJ databases">
        <title>Genomic Encyclopedia of Type Strains, Phase IV (KMG-IV): sequencing the most valuable type-strain genomes for metagenomic binning, comparative biology and taxonomic classification.</title>
        <authorList>
            <person name="Goeker M."/>
        </authorList>
    </citation>
    <scope>NUCLEOTIDE SEQUENCE</scope>
    <source>
        <strain evidence="3">DSM 23230</strain>
    </source>
</reference>
<keyword evidence="2" id="KW-0472">Membrane</keyword>
<sequence>MKEKINNKIKKILKFLKKYSLIFFKTIGRLLIILIGIGILLLILILLFFTLPILEEIISFWTSGLKWETYSLRYNIKYFFQYIPSIISNFLVFFLAFLLFTNNEEKTKNNKQLKQNSEKKGGQEKNI</sequence>
<dbReference type="EMBL" id="JAFBDQ010000017">
    <property type="protein sequence ID" value="MBM7557793.1"/>
    <property type="molecule type" value="Genomic_DNA"/>
</dbReference>
<evidence type="ECO:0000256" key="2">
    <source>
        <dbReference type="SAM" id="Phobius"/>
    </source>
</evidence>
<proteinExistence type="predicted"/>
<dbReference type="RefSeq" id="WP_204702550.1">
    <property type="nucleotide sequence ID" value="NZ_JAFBDQ010000017.1"/>
</dbReference>
<keyword evidence="4" id="KW-1185">Reference proteome</keyword>
<feature type="transmembrane region" description="Helical" evidence="2">
    <location>
        <begin position="21"/>
        <end position="54"/>
    </location>
</feature>
<feature type="compositionally biased region" description="Basic and acidic residues" evidence="1">
    <location>
        <begin position="116"/>
        <end position="127"/>
    </location>
</feature>
<name>A0A938XUI1_9FIRM</name>